<evidence type="ECO:0000313" key="1">
    <source>
        <dbReference type="EMBL" id="KAJ6837271.1"/>
    </source>
</evidence>
<sequence>MLVKNPSFGLISTLSQINYSTKPAFGSTIQQTQPSCGHQTQHGFGSKSFDSTTLCLLLVHEVASFLVSQAPLLLLPKLHNNYVVP</sequence>
<name>A0AAX6H9N2_IRIPA</name>
<reference evidence="1" key="1">
    <citation type="journal article" date="2023" name="GigaByte">
        <title>Genome assembly of the bearded iris, Iris pallida Lam.</title>
        <authorList>
            <person name="Bruccoleri R.E."/>
            <person name="Oakeley E.J."/>
            <person name="Faust A.M.E."/>
            <person name="Altorfer M."/>
            <person name="Dessus-Babus S."/>
            <person name="Burckhardt D."/>
            <person name="Oertli M."/>
            <person name="Naumann U."/>
            <person name="Petersen F."/>
            <person name="Wong J."/>
        </authorList>
    </citation>
    <scope>NUCLEOTIDE SEQUENCE</scope>
    <source>
        <strain evidence="1">GSM-AAB239-AS_SAM_17_03QT</strain>
    </source>
</reference>
<dbReference type="EMBL" id="JANAVB010011399">
    <property type="protein sequence ID" value="KAJ6837271.1"/>
    <property type="molecule type" value="Genomic_DNA"/>
</dbReference>
<dbReference type="AlphaFoldDB" id="A0AAX6H9N2"/>
<dbReference type="Proteomes" id="UP001140949">
    <property type="component" value="Unassembled WGS sequence"/>
</dbReference>
<reference evidence="1" key="2">
    <citation type="submission" date="2023-04" db="EMBL/GenBank/DDBJ databases">
        <authorList>
            <person name="Bruccoleri R.E."/>
            <person name="Oakeley E.J."/>
            <person name="Faust A.-M."/>
            <person name="Dessus-Babus S."/>
            <person name="Altorfer M."/>
            <person name="Burckhardt D."/>
            <person name="Oertli M."/>
            <person name="Naumann U."/>
            <person name="Petersen F."/>
            <person name="Wong J."/>
        </authorList>
    </citation>
    <scope>NUCLEOTIDE SEQUENCE</scope>
    <source>
        <strain evidence="1">GSM-AAB239-AS_SAM_17_03QT</strain>
        <tissue evidence="1">Leaf</tissue>
    </source>
</reference>
<comment type="caution">
    <text evidence="1">The sequence shown here is derived from an EMBL/GenBank/DDBJ whole genome shotgun (WGS) entry which is preliminary data.</text>
</comment>
<protein>
    <submittedName>
        <fullName evidence="1">Nuclear pore complex protein NUP98A isoform X1</fullName>
    </submittedName>
</protein>
<proteinExistence type="predicted"/>
<gene>
    <name evidence="1" type="ORF">M6B38_122020</name>
</gene>
<keyword evidence="2" id="KW-1185">Reference proteome</keyword>
<organism evidence="1 2">
    <name type="scientific">Iris pallida</name>
    <name type="common">Sweet iris</name>
    <dbReference type="NCBI Taxonomy" id="29817"/>
    <lineage>
        <taxon>Eukaryota</taxon>
        <taxon>Viridiplantae</taxon>
        <taxon>Streptophyta</taxon>
        <taxon>Embryophyta</taxon>
        <taxon>Tracheophyta</taxon>
        <taxon>Spermatophyta</taxon>
        <taxon>Magnoliopsida</taxon>
        <taxon>Liliopsida</taxon>
        <taxon>Asparagales</taxon>
        <taxon>Iridaceae</taxon>
        <taxon>Iridoideae</taxon>
        <taxon>Irideae</taxon>
        <taxon>Iris</taxon>
    </lineage>
</organism>
<evidence type="ECO:0000313" key="2">
    <source>
        <dbReference type="Proteomes" id="UP001140949"/>
    </source>
</evidence>
<accession>A0AAX6H9N2</accession>